<keyword evidence="1" id="KW-1133">Transmembrane helix</keyword>
<evidence type="ECO:0000313" key="3">
    <source>
        <dbReference type="Proteomes" id="UP000245921"/>
    </source>
</evidence>
<comment type="caution">
    <text evidence="2">The sequence shown here is derived from an EMBL/GenBank/DDBJ whole genome shotgun (WGS) entry which is preliminary data.</text>
</comment>
<dbReference type="EMBL" id="QGGI01000001">
    <property type="protein sequence ID" value="PWJ96556.1"/>
    <property type="molecule type" value="Genomic_DNA"/>
</dbReference>
<keyword evidence="1" id="KW-0812">Transmembrane</keyword>
<organism evidence="2 3">
    <name type="scientific">Oceanotoga teriensis</name>
    <dbReference type="NCBI Taxonomy" id="515440"/>
    <lineage>
        <taxon>Bacteria</taxon>
        <taxon>Thermotogati</taxon>
        <taxon>Thermotogota</taxon>
        <taxon>Thermotogae</taxon>
        <taxon>Petrotogales</taxon>
        <taxon>Petrotogaceae</taxon>
        <taxon>Oceanotoga</taxon>
    </lineage>
</organism>
<sequence>MILNAFFINLIASIISYFIIKYLIIKNYNLPNVFEYFTMYTLTGMLLILFYIKNISNNIMADIFIFIIFIFYYIRSYDASRKKFHERFRSMILSFGYTRNSYFETFLSKKLILKGTESFFYGTGVFYILNKLINISNDNVNIINILIPSILLFIASIVKTTKTGKIYKFVK</sequence>
<dbReference type="Proteomes" id="UP000245921">
    <property type="component" value="Unassembled WGS sequence"/>
</dbReference>
<evidence type="ECO:0000256" key="1">
    <source>
        <dbReference type="SAM" id="Phobius"/>
    </source>
</evidence>
<proteinExistence type="predicted"/>
<name>A0AA45HJU3_9BACT</name>
<keyword evidence="3" id="KW-1185">Reference proteome</keyword>
<protein>
    <submittedName>
        <fullName evidence="2">Uncharacterized protein</fullName>
    </submittedName>
</protein>
<dbReference type="RefSeq" id="WP_109603547.1">
    <property type="nucleotide sequence ID" value="NZ_JAMHJO010000010.1"/>
</dbReference>
<feature type="transmembrane region" description="Helical" evidence="1">
    <location>
        <begin position="141"/>
        <end position="158"/>
    </location>
</feature>
<gene>
    <name evidence="2" type="ORF">C7380_101129</name>
</gene>
<accession>A0AA45HJU3</accession>
<evidence type="ECO:0000313" key="2">
    <source>
        <dbReference type="EMBL" id="PWJ96556.1"/>
    </source>
</evidence>
<feature type="transmembrane region" description="Helical" evidence="1">
    <location>
        <begin position="6"/>
        <end position="24"/>
    </location>
</feature>
<dbReference type="AlphaFoldDB" id="A0AA45HJU3"/>
<feature type="transmembrane region" description="Helical" evidence="1">
    <location>
        <begin position="58"/>
        <end position="74"/>
    </location>
</feature>
<reference evidence="2 3" key="1">
    <citation type="submission" date="2018-05" db="EMBL/GenBank/DDBJ databases">
        <title>Genomic Encyclopedia of Type Strains, Phase IV (KMG-IV): sequencing the most valuable type-strain genomes for metagenomic binning, comparative biology and taxonomic classification.</title>
        <authorList>
            <person name="Goeker M."/>
        </authorList>
    </citation>
    <scope>NUCLEOTIDE SEQUENCE [LARGE SCALE GENOMIC DNA]</scope>
    <source>
        <strain evidence="2 3">DSM 24906</strain>
    </source>
</reference>
<keyword evidence="1" id="KW-0472">Membrane</keyword>
<feature type="transmembrane region" description="Helical" evidence="1">
    <location>
        <begin position="33"/>
        <end position="52"/>
    </location>
</feature>